<keyword evidence="2" id="KW-1185">Reference proteome</keyword>
<sequence>MEKRKLGQIEVSAIGMGCMGLSHGYGVIPEHEYSVEAIRKAFANGCTFFDTAEVYGHQQRYPGHNEELVGEALEPVRGQVVIATKITITNEELEQEGDVEAIIRRHLAASLKRLRTRYVDLYYWHRVNRHVPVEKVAAVMKKLIDEGLIRGWGLSQVEVDTIERAHRVCPLSAVQNLYNMLERDCEKRVIPYCLAHGIGLVPFSPVASGYLSGKVQSESQFETVDDVRSWVPQMRQENLDGNRPVLALIEALAAKKDATPAQISMAWMLKKAPHIVPIPGSKNQERILENLGAADVALTDEEFETLDAALDTLDVHGHRGIVEFME</sequence>
<dbReference type="EMBL" id="SRYG01000001">
    <property type="protein sequence ID" value="TGY67328.1"/>
    <property type="molecule type" value="Genomic_DNA"/>
</dbReference>
<name>A0AC61RBV0_9FIRM</name>
<evidence type="ECO:0000313" key="2">
    <source>
        <dbReference type="Proteomes" id="UP000308836"/>
    </source>
</evidence>
<protein>
    <submittedName>
        <fullName evidence="1">Aldo/keto reductase</fullName>
    </submittedName>
</protein>
<gene>
    <name evidence="1" type="ORF">E5336_00720</name>
</gene>
<evidence type="ECO:0000313" key="1">
    <source>
        <dbReference type="EMBL" id="TGY67328.1"/>
    </source>
</evidence>
<dbReference type="Proteomes" id="UP000308836">
    <property type="component" value="Unassembled WGS sequence"/>
</dbReference>
<accession>A0AC61RBV0</accession>
<proteinExistence type="predicted"/>
<comment type="caution">
    <text evidence="1">The sequence shown here is derived from an EMBL/GenBank/DDBJ whole genome shotgun (WGS) entry which is preliminary data.</text>
</comment>
<organism evidence="1 2">
    <name type="scientific">Dubosiella muris</name>
    <dbReference type="NCBI Taxonomy" id="3038133"/>
    <lineage>
        <taxon>Bacteria</taxon>
        <taxon>Bacillati</taxon>
        <taxon>Bacillota</taxon>
        <taxon>Erysipelotrichia</taxon>
        <taxon>Erysipelotrichales</taxon>
        <taxon>Erysipelotrichaceae</taxon>
        <taxon>Dubosiella</taxon>
    </lineage>
</organism>
<reference evidence="1" key="1">
    <citation type="submission" date="2019-04" db="EMBL/GenBank/DDBJ databases">
        <title>Microbes associate with the intestines of laboratory mice.</title>
        <authorList>
            <person name="Navarre W."/>
            <person name="Wong E."/>
            <person name="Huang K."/>
            <person name="Tropini C."/>
            <person name="Ng K."/>
            <person name="Yu B."/>
        </authorList>
    </citation>
    <scope>NUCLEOTIDE SEQUENCE</scope>
    <source>
        <strain evidence="1">NM09_H32</strain>
    </source>
</reference>